<keyword evidence="2" id="KW-1185">Reference proteome</keyword>
<evidence type="ECO:0000313" key="1">
    <source>
        <dbReference type="EMBL" id="GIY13103.1"/>
    </source>
</evidence>
<name>A0AAV4QSR9_9ARAC</name>
<evidence type="ECO:0000313" key="2">
    <source>
        <dbReference type="Proteomes" id="UP001054837"/>
    </source>
</evidence>
<sequence length="143" mass="17035">MFGRKFLEYHLFTPCSIRENSQKWPVSTSPFFFTLLALISIYPLHPPRKMSRKLIRIFFLPRRVVPENTQPRVISHENWKLSLPDPQCVSHPLTRRSFKPRTLFRSTYHPQSLIDTIIFIPRVSFSRRLPSPRSFYKEITTSC</sequence>
<organism evidence="1 2">
    <name type="scientific">Caerostris darwini</name>
    <dbReference type="NCBI Taxonomy" id="1538125"/>
    <lineage>
        <taxon>Eukaryota</taxon>
        <taxon>Metazoa</taxon>
        <taxon>Ecdysozoa</taxon>
        <taxon>Arthropoda</taxon>
        <taxon>Chelicerata</taxon>
        <taxon>Arachnida</taxon>
        <taxon>Araneae</taxon>
        <taxon>Araneomorphae</taxon>
        <taxon>Entelegynae</taxon>
        <taxon>Araneoidea</taxon>
        <taxon>Araneidae</taxon>
        <taxon>Caerostris</taxon>
    </lineage>
</organism>
<reference evidence="1 2" key="1">
    <citation type="submission" date="2021-06" db="EMBL/GenBank/DDBJ databases">
        <title>Caerostris darwini draft genome.</title>
        <authorList>
            <person name="Kono N."/>
            <person name="Arakawa K."/>
        </authorList>
    </citation>
    <scope>NUCLEOTIDE SEQUENCE [LARGE SCALE GENOMIC DNA]</scope>
</reference>
<accession>A0AAV4QSR9</accession>
<dbReference type="AlphaFoldDB" id="A0AAV4QSR9"/>
<dbReference type="EMBL" id="BPLQ01005177">
    <property type="protein sequence ID" value="GIY13103.1"/>
    <property type="molecule type" value="Genomic_DNA"/>
</dbReference>
<protein>
    <submittedName>
        <fullName evidence="1">Uncharacterized protein</fullName>
    </submittedName>
</protein>
<gene>
    <name evidence="1" type="ORF">CDAR_420681</name>
</gene>
<dbReference type="Proteomes" id="UP001054837">
    <property type="component" value="Unassembled WGS sequence"/>
</dbReference>
<comment type="caution">
    <text evidence="1">The sequence shown here is derived from an EMBL/GenBank/DDBJ whole genome shotgun (WGS) entry which is preliminary data.</text>
</comment>
<proteinExistence type="predicted"/>